<protein>
    <submittedName>
        <fullName evidence="1">General secretion pathway protein F</fullName>
    </submittedName>
</protein>
<evidence type="ECO:0000313" key="1">
    <source>
        <dbReference type="EMBL" id="MBH9702926.1"/>
    </source>
</evidence>
<feature type="non-terminal residue" evidence="1">
    <location>
        <position position="1"/>
    </location>
</feature>
<sequence>MILIMGGVVLTIVLAVMLPIMEINQMVG</sequence>
<reference evidence="1" key="1">
    <citation type="submission" date="2020-12" db="EMBL/GenBank/DDBJ databases">
        <title>Burkholderia cepacia complex in Mexico.</title>
        <authorList>
            <person name="Estrada P."/>
        </authorList>
    </citation>
    <scope>NUCLEOTIDE SEQUENCE</scope>
    <source>
        <strain evidence="1">871</strain>
    </source>
</reference>
<proteinExistence type="predicted"/>
<dbReference type="Proteomes" id="UP000645612">
    <property type="component" value="Unassembled WGS sequence"/>
</dbReference>
<organism evidence="1 2">
    <name type="scientific">Burkholderia cepacia</name>
    <name type="common">Pseudomonas cepacia</name>
    <dbReference type="NCBI Taxonomy" id="292"/>
    <lineage>
        <taxon>Bacteria</taxon>
        <taxon>Pseudomonadati</taxon>
        <taxon>Pseudomonadota</taxon>
        <taxon>Betaproteobacteria</taxon>
        <taxon>Burkholderiales</taxon>
        <taxon>Burkholderiaceae</taxon>
        <taxon>Burkholderia</taxon>
        <taxon>Burkholderia cepacia complex</taxon>
    </lineage>
</organism>
<accession>A0A8I1DT37</accession>
<gene>
    <name evidence="1" type="ORF">JAO13_41650</name>
</gene>
<dbReference type="EMBL" id="JAEDXG010000342">
    <property type="protein sequence ID" value="MBH9702926.1"/>
    <property type="molecule type" value="Genomic_DNA"/>
</dbReference>
<name>A0A8I1DT37_BURCE</name>
<comment type="caution">
    <text evidence="1">The sequence shown here is derived from an EMBL/GenBank/DDBJ whole genome shotgun (WGS) entry which is preliminary data.</text>
</comment>
<dbReference type="AlphaFoldDB" id="A0A8I1DT37"/>
<evidence type="ECO:0000313" key="2">
    <source>
        <dbReference type="Proteomes" id="UP000645612"/>
    </source>
</evidence>